<name>A0ABV3UZD5_9CORY</name>
<feature type="transmembrane region" description="Helical" evidence="1">
    <location>
        <begin position="39"/>
        <end position="58"/>
    </location>
</feature>
<evidence type="ECO:0000313" key="3">
    <source>
        <dbReference type="Proteomes" id="UP001558353"/>
    </source>
</evidence>
<proteinExistence type="predicted"/>
<dbReference type="InterPro" id="IPR021414">
    <property type="entry name" value="DUF3054"/>
</dbReference>
<keyword evidence="1" id="KW-1133">Transmembrane helix</keyword>
<feature type="transmembrane region" description="Helical" evidence="1">
    <location>
        <begin position="93"/>
        <end position="115"/>
    </location>
</feature>
<keyword evidence="1" id="KW-0472">Membrane</keyword>
<comment type="caution">
    <text evidence="2">The sequence shown here is derived from an EMBL/GenBank/DDBJ whole genome shotgun (WGS) entry which is preliminary data.</text>
</comment>
<keyword evidence="3" id="KW-1185">Reference proteome</keyword>
<feature type="transmembrane region" description="Helical" evidence="1">
    <location>
        <begin position="70"/>
        <end position="87"/>
    </location>
</feature>
<evidence type="ECO:0000256" key="1">
    <source>
        <dbReference type="SAM" id="Phobius"/>
    </source>
</evidence>
<gene>
    <name evidence="2" type="ORF">VVR64_11635</name>
</gene>
<keyword evidence="1" id="KW-0812">Transmembrane</keyword>
<reference evidence="2 3" key="1">
    <citation type="journal article" date="2024" name="Fungal Genet. Biol.">
        <title>The porcine skin microbiome exhibits broad fungal antagonism.</title>
        <authorList>
            <person name="De La Cruz K.F."/>
            <person name="Townsend E.C."/>
            <person name="Alex Cheong J.Z."/>
            <person name="Salamzade R."/>
            <person name="Liu A."/>
            <person name="Sandstrom S."/>
            <person name="Davila E."/>
            <person name="Huang L."/>
            <person name="Xu K.H."/>
            <person name="Wu S.Y."/>
            <person name="Meudt J.J."/>
            <person name="Shanmuganayagam D."/>
            <person name="Gibson A.L.F."/>
            <person name="Kalan L.R."/>
        </authorList>
    </citation>
    <scope>NUCLEOTIDE SEQUENCE [LARGE SCALE GENOMIC DNA]</scope>
    <source>
        <strain evidence="2 3">LK2569</strain>
    </source>
</reference>
<protein>
    <submittedName>
        <fullName evidence="2">DUF3054 domain-containing protein</fullName>
    </submittedName>
</protein>
<sequence>MSVTRTIVMDFFAIFAFAVLARMAHNTEADPFTLTNVLNTLWPFLVGGAIGHAICAAAKKHPLPIAPGGVIVWLATAITGLGIWALRNGEMPHWSFIIVATVMSGLLLLGTRLVAKMVLKDKYGALGVRR</sequence>
<organism evidence="2 3">
    <name type="scientific">Corynebacterium xerosis</name>
    <dbReference type="NCBI Taxonomy" id="1725"/>
    <lineage>
        <taxon>Bacteria</taxon>
        <taxon>Bacillati</taxon>
        <taxon>Actinomycetota</taxon>
        <taxon>Actinomycetes</taxon>
        <taxon>Mycobacteriales</taxon>
        <taxon>Corynebacteriaceae</taxon>
        <taxon>Corynebacterium</taxon>
    </lineage>
</organism>
<evidence type="ECO:0000313" key="2">
    <source>
        <dbReference type="EMBL" id="MEX3529701.1"/>
    </source>
</evidence>
<dbReference type="EMBL" id="JAYWMA010000018">
    <property type="protein sequence ID" value="MEX3529701.1"/>
    <property type="molecule type" value="Genomic_DNA"/>
</dbReference>
<dbReference type="Proteomes" id="UP001558353">
    <property type="component" value="Unassembled WGS sequence"/>
</dbReference>
<dbReference type="RefSeq" id="WP_368522993.1">
    <property type="nucleotide sequence ID" value="NZ_JAYWMA010000018.1"/>
</dbReference>
<accession>A0ABV3UZD5</accession>
<dbReference type="Pfam" id="PF11255">
    <property type="entry name" value="DUF3054"/>
    <property type="match status" value="1"/>
</dbReference>